<dbReference type="PANTHER" id="PTHR33371:SF19">
    <property type="entry name" value="MCE-FAMILY PROTEIN MCE4A"/>
    <property type="match status" value="1"/>
</dbReference>
<dbReference type="AlphaFoldDB" id="A0A1Q4HFX7"/>
<dbReference type="Proteomes" id="UP000191039">
    <property type="component" value="Unassembled WGS sequence"/>
</dbReference>
<evidence type="ECO:0000259" key="2">
    <source>
        <dbReference type="Pfam" id="PF02470"/>
    </source>
</evidence>
<dbReference type="InterPro" id="IPR052336">
    <property type="entry name" value="MlaD_Phospholipid_Transporter"/>
</dbReference>
<dbReference type="InterPro" id="IPR003399">
    <property type="entry name" value="Mce/MlaD"/>
</dbReference>
<dbReference type="Proteomes" id="UP000220340">
    <property type="component" value="Unassembled WGS sequence"/>
</dbReference>
<dbReference type="GO" id="GO:0005576">
    <property type="term" value="C:extracellular region"/>
    <property type="evidence" value="ECO:0007669"/>
    <property type="project" value="TreeGrafter"/>
</dbReference>
<comment type="caution">
    <text evidence="5">The sequence shown here is derived from an EMBL/GenBank/DDBJ whole genome shotgun (WGS) entry which is preliminary data.</text>
</comment>
<feature type="transmembrane region" description="Helical" evidence="1">
    <location>
        <begin position="12"/>
        <end position="35"/>
    </location>
</feature>
<dbReference type="EMBL" id="PDCR01000014">
    <property type="protein sequence ID" value="PEG54217.1"/>
    <property type="molecule type" value="Genomic_DNA"/>
</dbReference>
<evidence type="ECO:0000313" key="7">
    <source>
        <dbReference type="Proteomes" id="UP000220340"/>
    </source>
</evidence>
<evidence type="ECO:0000256" key="1">
    <source>
        <dbReference type="SAM" id="Phobius"/>
    </source>
</evidence>
<proteinExistence type="predicted"/>
<dbReference type="PANTHER" id="PTHR33371">
    <property type="entry name" value="INTERMEMBRANE PHOSPHOLIPID TRANSPORT SYSTEM BINDING PROTEIN MLAD-RELATED"/>
    <property type="match status" value="1"/>
</dbReference>
<dbReference type="InterPro" id="IPR024516">
    <property type="entry name" value="Mce_C"/>
</dbReference>
<name>A0A1Q4HFX7_9MYCO</name>
<dbReference type="RefSeq" id="WP_073855897.1">
    <property type="nucleotide sequence ID" value="NZ_BAAATC010000019.1"/>
</dbReference>
<evidence type="ECO:0000313" key="4">
    <source>
        <dbReference type="EMBL" id="OPE56381.1"/>
    </source>
</evidence>
<dbReference type="OrthoDB" id="3460188at2"/>
<evidence type="ECO:0000259" key="3">
    <source>
        <dbReference type="Pfam" id="PF11887"/>
    </source>
</evidence>
<organism evidence="5 7">
    <name type="scientific">Mycolicibacterium diernhoferi</name>
    <dbReference type="NCBI Taxonomy" id="1801"/>
    <lineage>
        <taxon>Bacteria</taxon>
        <taxon>Bacillati</taxon>
        <taxon>Actinomycetota</taxon>
        <taxon>Actinomycetes</taxon>
        <taxon>Mycobacteriales</taxon>
        <taxon>Mycobacteriaceae</taxon>
        <taxon>Mycolicibacterium</taxon>
    </lineage>
</organism>
<sequence length="401" mass="42271">MERFSQETTAWLRPIVGLGTIAVIAVVIGLALSVFQGRFTDAVPLTVVTHRAGLVMNPDAKVTLLGAPVGTVSTIDSAPGGTAIMRLAMQPHSLRQIPKNVRVVIAAPTVFGAKSVNLVPPDHPAAQTLSAGDVLHADQVTVEVNTVFEQLRTVLQIIQPEKLDATLEALSTALDGRGAGMGELISDLNSFLAKLDPSLPDFAHDLKVAPEVLNTYADSAAGLIEIADDTTSISRTIVDMDRDLDRMLLSTIGLAEAGEAVVGVNRQNLTDLLRILVPTTDLTNEYHQALTCGLSGLDVLAQIPPSPRPGVVTSTGLMPGQERYRYPANLPKVAARGGPQCTLLPDVPFNPRVPFVVADVGANPAQYGNQGLLLNSDGLKQLLFGPLDGPPRNTAQIGQPG</sequence>
<reference evidence="5 7" key="2">
    <citation type="submission" date="2017-10" db="EMBL/GenBank/DDBJ databases">
        <title>The new phylogeny of genus Mycobacterium.</title>
        <authorList>
            <person name="Tortoli E."/>
            <person name="Trovato A."/>
            <person name="Cirillo D.M."/>
        </authorList>
    </citation>
    <scope>NUCLEOTIDE SEQUENCE [LARGE SCALE GENOMIC DNA]</scope>
    <source>
        <strain evidence="5 7">IP141170001</strain>
    </source>
</reference>
<feature type="domain" description="Mammalian cell entry C-terminal" evidence="3">
    <location>
        <begin position="126"/>
        <end position="339"/>
    </location>
</feature>
<keyword evidence="7" id="KW-1185">Reference proteome</keyword>
<keyword evidence="1" id="KW-1133">Transmembrane helix</keyword>
<dbReference type="InterPro" id="IPR005693">
    <property type="entry name" value="Mce"/>
</dbReference>
<dbReference type="STRING" id="1801.BRW64_09055"/>
<dbReference type="Pfam" id="PF02470">
    <property type="entry name" value="MlaD"/>
    <property type="match status" value="1"/>
</dbReference>
<accession>A0A1Q4HFX7</accession>
<dbReference type="GO" id="GO:0051701">
    <property type="term" value="P:biological process involved in interaction with host"/>
    <property type="evidence" value="ECO:0007669"/>
    <property type="project" value="TreeGrafter"/>
</dbReference>
<dbReference type="NCBIfam" id="TIGR00996">
    <property type="entry name" value="Mtu_fam_mce"/>
    <property type="match status" value="1"/>
</dbReference>
<evidence type="ECO:0000313" key="5">
    <source>
        <dbReference type="EMBL" id="PEG54217.1"/>
    </source>
</evidence>
<keyword evidence="1" id="KW-0812">Transmembrane</keyword>
<feature type="domain" description="Mce/MlaD" evidence="2">
    <location>
        <begin position="43"/>
        <end position="121"/>
    </location>
</feature>
<evidence type="ECO:0000313" key="6">
    <source>
        <dbReference type="Proteomes" id="UP000191039"/>
    </source>
</evidence>
<protein>
    <submittedName>
        <fullName evidence="5">MCE-family protein</fullName>
    </submittedName>
</protein>
<dbReference type="Pfam" id="PF11887">
    <property type="entry name" value="Mce4_CUP1"/>
    <property type="match status" value="1"/>
</dbReference>
<reference evidence="4 6" key="1">
    <citation type="submission" date="2016-09" db="EMBL/GenBank/DDBJ databases">
        <title>genome sequences of unsequenced Mycobacteria.</title>
        <authorList>
            <person name="Greninger A.L."/>
            <person name="Jerome K.R."/>
            <person name="Mcnair B."/>
            <person name="Wallis C."/>
            <person name="Fang F."/>
        </authorList>
    </citation>
    <scope>NUCLEOTIDE SEQUENCE [LARGE SCALE GENOMIC DNA]</scope>
    <source>
        <strain evidence="4 6">BM1</strain>
    </source>
</reference>
<keyword evidence="1" id="KW-0472">Membrane</keyword>
<gene>
    <name evidence="4" type="ORF">BV510_00195</name>
    <name evidence="5" type="ORF">CRI78_12820</name>
</gene>
<dbReference type="EMBL" id="MIJD01000001">
    <property type="protein sequence ID" value="OPE56381.1"/>
    <property type="molecule type" value="Genomic_DNA"/>
</dbReference>